<organism evidence="1 2">
    <name type="scientific">Rosa chinensis</name>
    <name type="common">China rose</name>
    <dbReference type="NCBI Taxonomy" id="74649"/>
    <lineage>
        <taxon>Eukaryota</taxon>
        <taxon>Viridiplantae</taxon>
        <taxon>Streptophyta</taxon>
        <taxon>Embryophyta</taxon>
        <taxon>Tracheophyta</taxon>
        <taxon>Spermatophyta</taxon>
        <taxon>Magnoliopsida</taxon>
        <taxon>eudicotyledons</taxon>
        <taxon>Gunneridae</taxon>
        <taxon>Pentapetalae</taxon>
        <taxon>rosids</taxon>
        <taxon>fabids</taxon>
        <taxon>Rosales</taxon>
        <taxon>Rosaceae</taxon>
        <taxon>Rosoideae</taxon>
        <taxon>Rosoideae incertae sedis</taxon>
        <taxon>Rosa</taxon>
    </lineage>
</organism>
<comment type="caution">
    <text evidence="1">The sequence shown here is derived from an EMBL/GenBank/DDBJ whole genome shotgun (WGS) entry which is preliminary data.</text>
</comment>
<protein>
    <submittedName>
        <fullName evidence="1">Uncharacterized protein</fullName>
    </submittedName>
</protein>
<dbReference type="EMBL" id="PDCK01000043">
    <property type="protein sequence ID" value="PRQ29291.1"/>
    <property type="molecule type" value="Genomic_DNA"/>
</dbReference>
<evidence type="ECO:0000313" key="2">
    <source>
        <dbReference type="Proteomes" id="UP000238479"/>
    </source>
</evidence>
<dbReference type="AlphaFoldDB" id="A0A2P6Q537"/>
<proteinExistence type="predicted"/>
<gene>
    <name evidence="1" type="ORF">RchiOBHm_Chr5g0012331</name>
</gene>
<dbReference type="Gramene" id="PRQ29291">
    <property type="protein sequence ID" value="PRQ29291"/>
    <property type="gene ID" value="RchiOBHm_Chr5g0012331"/>
</dbReference>
<evidence type="ECO:0000313" key="1">
    <source>
        <dbReference type="EMBL" id="PRQ29291.1"/>
    </source>
</evidence>
<keyword evidence="2" id="KW-1185">Reference proteome</keyword>
<name>A0A2P6Q537_ROSCH</name>
<dbReference type="Proteomes" id="UP000238479">
    <property type="component" value="Chromosome 5"/>
</dbReference>
<reference evidence="1 2" key="1">
    <citation type="journal article" date="2018" name="Nat. Genet.">
        <title>The Rosa genome provides new insights in the design of modern roses.</title>
        <authorList>
            <person name="Bendahmane M."/>
        </authorList>
    </citation>
    <scope>NUCLEOTIDE SEQUENCE [LARGE SCALE GENOMIC DNA]</scope>
    <source>
        <strain evidence="2">cv. Old Blush</strain>
    </source>
</reference>
<sequence>MGFLWYEEEGWLGPVEESALVVVRKPQETVWCEEEGVVLASPALAALRALRHLHTWPCCNPLACSPQLDILWVTSV</sequence>
<accession>A0A2P6Q537</accession>